<feature type="region of interest" description="Disordered" evidence="1">
    <location>
        <begin position="325"/>
        <end position="361"/>
    </location>
</feature>
<dbReference type="PROSITE" id="PS51257">
    <property type="entry name" value="PROKAR_LIPOPROTEIN"/>
    <property type="match status" value="1"/>
</dbReference>
<comment type="caution">
    <text evidence="5">The sequence shown here is derived from an EMBL/GenBank/DDBJ whole genome shotgun (WGS) entry which is preliminary data.</text>
</comment>
<feature type="compositionally biased region" description="Basic and acidic residues" evidence="1">
    <location>
        <begin position="246"/>
        <end position="269"/>
    </location>
</feature>
<dbReference type="Pfam" id="PF00188">
    <property type="entry name" value="CAP"/>
    <property type="match status" value="1"/>
</dbReference>
<dbReference type="InterPro" id="IPR018244">
    <property type="entry name" value="Allrgn_V5/Tpx1_CS"/>
</dbReference>
<dbReference type="InterPro" id="IPR035940">
    <property type="entry name" value="CAP_sf"/>
</dbReference>
<feature type="region of interest" description="Disordered" evidence="1">
    <location>
        <begin position="159"/>
        <end position="280"/>
    </location>
</feature>
<dbReference type="SUPFAM" id="SSF55797">
    <property type="entry name" value="PR-1-like"/>
    <property type="match status" value="1"/>
</dbReference>
<dbReference type="SMART" id="SM00198">
    <property type="entry name" value="SCP"/>
    <property type="match status" value="1"/>
</dbReference>
<dbReference type="PROSITE" id="PS01009">
    <property type="entry name" value="CRISP_1"/>
    <property type="match status" value="1"/>
</dbReference>
<feature type="domain" description="SCP" evidence="4">
    <location>
        <begin position="25"/>
        <end position="161"/>
    </location>
</feature>
<evidence type="ECO:0000313" key="5">
    <source>
        <dbReference type="EMBL" id="ORY54623.1"/>
    </source>
</evidence>
<feature type="compositionally biased region" description="Low complexity" evidence="1">
    <location>
        <begin position="207"/>
        <end position="219"/>
    </location>
</feature>
<evidence type="ECO:0000256" key="1">
    <source>
        <dbReference type="SAM" id="MobiDB-lite"/>
    </source>
</evidence>
<keyword evidence="2" id="KW-0472">Membrane</keyword>
<organism evidence="5 6">
    <name type="scientific">Neocallimastix californiae</name>
    <dbReference type="NCBI Taxonomy" id="1754190"/>
    <lineage>
        <taxon>Eukaryota</taxon>
        <taxon>Fungi</taxon>
        <taxon>Fungi incertae sedis</taxon>
        <taxon>Chytridiomycota</taxon>
        <taxon>Chytridiomycota incertae sedis</taxon>
        <taxon>Neocallimastigomycetes</taxon>
        <taxon>Neocallimastigales</taxon>
        <taxon>Neocallimastigaceae</taxon>
        <taxon>Neocallimastix</taxon>
    </lineage>
</organism>
<feature type="chain" id="PRO_5012530893" evidence="3">
    <location>
        <begin position="21"/>
        <end position="377"/>
    </location>
</feature>
<protein>
    <submittedName>
        <fullName evidence="5">PR-1-like protein</fullName>
    </submittedName>
</protein>
<gene>
    <name evidence="5" type="ORF">LY90DRAFT_507433</name>
</gene>
<sequence>MRFNISVILSIAFLACGINAELTSSQKKTLLSLHKEARAKLNASNMKSISWSDSLASAAQSYSEKCKGMVHSHTGPENLAGSTTGDVSRMFNNWMEEKSGFNSSGYRSKFKDISYNGEDIGHYSQIVWADNTEVGCGMTDCPNYSARYLLVCRYKTGNKTTTTHRSTTTTTSHRTSTTTESQKSTVTTEEKETPNSTIPVDTMPTVSTNTTLNTNSTLNDAPETTVPINDPFNNTKDNNDNTNNKNTKDEQKENKDEKKDKDNDEKIIDEVGPSSYTTGTGTYVTGVAVTGSVVGAAAAFVFLKKNPKQYKQFTDNMKTISRSISRGATSVKRSATTVTRKITTRRANPPTSSNNSSSESLYDGSTYRYEFTQNLNY</sequence>
<dbReference type="CDD" id="cd05380">
    <property type="entry name" value="CAP_euk"/>
    <property type="match status" value="1"/>
</dbReference>
<evidence type="ECO:0000256" key="2">
    <source>
        <dbReference type="SAM" id="Phobius"/>
    </source>
</evidence>
<evidence type="ECO:0000313" key="6">
    <source>
        <dbReference type="Proteomes" id="UP000193920"/>
    </source>
</evidence>
<dbReference type="STRING" id="1754190.A0A1Y2D5R8"/>
<dbReference type="Gene3D" id="3.40.33.10">
    <property type="entry name" value="CAP"/>
    <property type="match status" value="1"/>
</dbReference>
<dbReference type="PRINTS" id="PR00837">
    <property type="entry name" value="V5TPXLIKE"/>
</dbReference>
<dbReference type="EMBL" id="MCOG01000083">
    <property type="protein sequence ID" value="ORY54623.1"/>
    <property type="molecule type" value="Genomic_DNA"/>
</dbReference>
<dbReference type="AlphaFoldDB" id="A0A1Y2D5R8"/>
<keyword evidence="2" id="KW-0812">Transmembrane</keyword>
<feature type="signal peptide" evidence="3">
    <location>
        <begin position="1"/>
        <end position="20"/>
    </location>
</feature>
<dbReference type="OrthoDB" id="337038at2759"/>
<reference evidence="5 6" key="1">
    <citation type="submission" date="2016-08" db="EMBL/GenBank/DDBJ databases">
        <title>A Parts List for Fungal Cellulosomes Revealed by Comparative Genomics.</title>
        <authorList>
            <consortium name="DOE Joint Genome Institute"/>
            <person name="Haitjema C.H."/>
            <person name="Gilmore S.P."/>
            <person name="Henske J.K."/>
            <person name="Solomon K.V."/>
            <person name="De Groot R."/>
            <person name="Kuo A."/>
            <person name="Mondo S.J."/>
            <person name="Salamov A.A."/>
            <person name="Labutti K."/>
            <person name="Zhao Z."/>
            <person name="Chiniquy J."/>
            <person name="Barry K."/>
            <person name="Brewer H.M."/>
            <person name="Purvine S.O."/>
            <person name="Wright A.T."/>
            <person name="Boxma B."/>
            <person name="Van Alen T."/>
            <person name="Hackstein J.H."/>
            <person name="Baker S.E."/>
            <person name="Grigoriev I.V."/>
            <person name="O'Malley M.A."/>
        </authorList>
    </citation>
    <scope>NUCLEOTIDE SEQUENCE [LARGE SCALE GENOMIC DNA]</scope>
    <source>
        <strain evidence="5 6">G1</strain>
    </source>
</reference>
<feature type="transmembrane region" description="Helical" evidence="2">
    <location>
        <begin position="283"/>
        <end position="303"/>
    </location>
</feature>
<keyword evidence="2" id="KW-1133">Transmembrane helix</keyword>
<name>A0A1Y2D5R8_9FUNG</name>
<feature type="compositionally biased region" description="Low complexity" evidence="1">
    <location>
        <begin position="233"/>
        <end position="245"/>
    </location>
</feature>
<dbReference type="PANTHER" id="PTHR10334">
    <property type="entry name" value="CYSTEINE-RICH SECRETORY PROTEIN-RELATED"/>
    <property type="match status" value="1"/>
</dbReference>
<dbReference type="Proteomes" id="UP000193920">
    <property type="component" value="Unassembled WGS sequence"/>
</dbReference>
<accession>A0A1Y2D5R8</accession>
<feature type="compositionally biased region" description="Polar residues" evidence="1">
    <location>
        <begin position="325"/>
        <end position="351"/>
    </location>
</feature>
<evidence type="ECO:0000259" key="4">
    <source>
        <dbReference type="SMART" id="SM00198"/>
    </source>
</evidence>
<proteinExistence type="predicted"/>
<feature type="compositionally biased region" description="Low complexity" evidence="1">
    <location>
        <begin position="160"/>
        <end position="187"/>
    </location>
</feature>
<keyword evidence="6" id="KW-1185">Reference proteome</keyword>
<dbReference type="GO" id="GO:0005576">
    <property type="term" value="C:extracellular region"/>
    <property type="evidence" value="ECO:0007669"/>
    <property type="project" value="InterPro"/>
</dbReference>
<keyword evidence="3" id="KW-0732">Signal</keyword>
<dbReference type="InterPro" id="IPR014044">
    <property type="entry name" value="CAP_dom"/>
</dbReference>
<dbReference type="InterPro" id="IPR001283">
    <property type="entry name" value="CRISP-related"/>
</dbReference>
<evidence type="ECO:0000256" key="3">
    <source>
        <dbReference type="SAM" id="SignalP"/>
    </source>
</evidence>